<evidence type="ECO:0000256" key="6">
    <source>
        <dbReference type="ARBA" id="ARBA00023077"/>
    </source>
</evidence>
<comment type="subcellular location">
    <subcellularLocation>
        <location evidence="1 10">Cell outer membrane</location>
        <topology evidence="1 10">Multi-pass membrane protein</topology>
    </subcellularLocation>
</comment>
<evidence type="ECO:0000256" key="3">
    <source>
        <dbReference type="ARBA" id="ARBA00022448"/>
    </source>
</evidence>
<keyword evidence="7 10" id="KW-0472">Membrane</keyword>
<dbReference type="Gene3D" id="2.40.170.20">
    <property type="entry name" value="TonB-dependent receptor, beta-barrel domain"/>
    <property type="match status" value="1"/>
</dbReference>
<evidence type="ECO:0000256" key="12">
    <source>
        <dbReference type="SAM" id="SignalP"/>
    </source>
</evidence>
<evidence type="ECO:0000256" key="2">
    <source>
        <dbReference type="ARBA" id="ARBA00009810"/>
    </source>
</evidence>
<feature type="signal peptide" evidence="12">
    <location>
        <begin position="1"/>
        <end position="23"/>
    </location>
</feature>
<keyword evidence="9 10" id="KW-0998">Cell outer membrane</keyword>
<dbReference type="AlphaFoldDB" id="A0A1I1WI36"/>
<evidence type="ECO:0000256" key="11">
    <source>
        <dbReference type="RuleBase" id="RU003357"/>
    </source>
</evidence>
<dbReference type="RefSeq" id="WP_091877363.1">
    <property type="nucleotide sequence ID" value="NZ_FOLD01000048.1"/>
</dbReference>
<name>A0A1I1WI36_9BURK</name>
<evidence type="ECO:0000256" key="5">
    <source>
        <dbReference type="ARBA" id="ARBA00022692"/>
    </source>
</evidence>
<dbReference type="InterPro" id="IPR000531">
    <property type="entry name" value="Beta-barrel_TonB"/>
</dbReference>
<keyword evidence="5 10" id="KW-0812">Transmembrane</keyword>
<dbReference type="SUPFAM" id="SSF56935">
    <property type="entry name" value="Porins"/>
    <property type="match status" value="1"/>
</dbReference>
<protein>
    <submittedName>
        <fullName evidence="15">Outer membrane receptor proteins, mostly Fe transport</fullName>
    </submittedName>
</protein>
<dbReference type="GO" id="GO:0015344">
    <property type="term" value="F:siderophore uptake transmembrane transporter activity"/>
    <property type="evidence" value="ECO:0007669"/>
    <property type="project" value="TreeGrafter"/>
</dbReference>
<feature type="domain" description="TonB-dependent receptor-like beta-barrel" evidence="13">
    <location>
        <begin position="247"/>
        <end position="709"/>
    </location>
</feature>
<dbReference type="InterPro" id="IPR039426">
    <property type="entry name" value="TonB-dep_rcpt-like"/>
</dbReference>
<evidence type="ECO:0000256" key="9">
    <source>
        <dbReference type="ARBA" id="ARBA00023237"/>
    </source>
</evidence>
<dbReference type="Gene3D" id="2.170.130.10">
    <property type="entry name" value="TonB-dependent receptor, plug domain"/>
    <property type="match status" value="1"/>
</dbReference>
<sequence length="763" mass="81657">MKARLNRWVGPVGLLLATQGVAAAGPEGAALARVEIVGVLPFADAGIEADRLPYALQSLDREALRDGQGGNLVETMARKLNGVTVNEITGSPFQVDLSYRGFRASPLLGTSQGLSVYLDGVRINEGFGDVVNWDMVPEAAIGRLALVPGSNPLYGLNTLGGAIALETRSGLTDPGADLAVTAGSHGRRRVDLAYGANRDGWHGFVAATLFDEEGWRRHSAGHLANALVKLGRKGSATDWSATLSGGRSRLLGNGLLPDGLYDDDRRAVYTYPDRSSNRVAQGSLRLTHRLRPGMEINALAYVRDSRRDTVGGDVGDAYADYVEDCADGFEANGEPEDRDECGFERDDGEALHPASLNTTATRQRGSGASINLHRRAGANAFDVGATLDRSRVRFAQFEQEAFFTPSRGVDANPEEEIEPASSVTGSARMASAYAAATLGLGRGTDLTLSARFNRARVGNTLVTEDGPKPHESFTYSRLNPSIGLTHARGGLTWFANAAQSNRVPTVIELGCADPAEPCRLPVGLQSDPYLKQVVSRTVEAGVRSEGFGATVFRTVNRDDILFGRAGATRAGYFSNFERTVHQGAELDWSFRKGGLFLKAGYSYLDATYGAPGTLFTGARSVRVDSGTRIAGLPRHTLKLNLDWEFRQGLVLGAELRALSRMASQGNEDGRVDDEGDASGDWGIAGHALLNLHANWTPAPGWQVFARIGNALDRRHESFGALAVDLFPGGRLLQPHTGAVDPEITRFVAPGAPRTLAAGLRYRF</sequence>
<dbReference type="GO" id="GO:0044718">
    <property type="term" value="P:siderophore transmembrane transport"/>
    <property type="evidence" value="ECO:0007669"/>
    <property type="project" value="TreeGrafter"/>
</dbReference>
<proteinExistence type="inferred from homology"/>
<evidence type="ECO:0000256" key="8">
    <source>
        <dbReference type="ARBA" id="ARBA00023170"/>
    </source>
</evidence>
<keyword evidence="12" id="KW-0732">Signal</keyword>
<dbReference type="Pfam" id="PF00593">
    <property type="entry name" value="TonB_dep_Rec_b-barrel"/>
    <property type="match status" value="1"/>
</dbReference>
<evidence type="ECO:0000256" key="10">
    <source>
        <dbReference type="PROSITE-ProRule" id="PRU01360"/>
    </source>
</evidence>
<keyword evidence="16" id="KW-1185">Reference proteome</keyword>
<dbReference type="EMBL" id="FOLD01000048">
    <property type="protein sequence ID" value="SFD94855.1"/>
    <property type="molecule type" value="Genomic_DNA"/>
</dbReference>
<evidence type="ECO:0000256" key="1">
    <source>
        <dbReference type="ARBA" id="ARBA00004571"/>
    </source>
</evidence>
<evidence type="ECO:0000313" key="16">
    <source>
        <dbReference type="Proteomes" id="UP000198639"/>
    </source>
</evidence>
<keyword evidence="8 15" id="KW-0675">Receptor</keyword>
<dbReference type="InterPro" id="IPR036942">
    <property type="entry name" value="Beta-barrel_TonB_sf"/>
</dbReference>
<dbReference type="PROSITE" id="PS52016">
    <property type="entry name" value="TONB_DEPENDENT_REC_3"/>
    <property type="match status" value="1"/>
</dbReference>
<dbReference type="PANTHER" id="PTHR30069:SF39">
    <property type="entry name" value="BLL6183 PROTEIN"/>
    <property type="match status" value="1"/>
</dbReference>
<reference evidence="16" key="1">
    <citation type="submission" date="2016-10" db="EMBL/GenBank/DDBJ databases">
        <authorList>
            <person name="Varghese N."/>
            <person name="Submissions S."/>
        </authorList>
    </citation>
    <scope>NUCLEOTIDE SEQUENCE [LARGE SCALE GENOMIC DNA]</scope>
    <source>
        <strain evidence="16">CGMCC 1.12041</strain>
    </source>
</reference>
<keyword evidence="4 10" id="KW-1134">Transmembrane beta strand</keyword>
<dbReference type="InterPro" id="IPR012910">
    <property type="entry name" value="Plug_dom"/>
</dbReference>
<dbReference type="Proteomes" id="UP000198639">
    <property type="component" value="Unassembled WGS sequence"/>
</dbReference>
<accession>A0A1I1WI36</accession>
<gene>
    <name evidence="15" type="ORF">SAMN05216204_14811</name>
</gene>
<keyword evidence="6 11" id="KW-0798">TonB box</keyword>
<evidence type="ECO:0000259" key="14">
    <source>
        <dbReference type="Pfam" id="PF07715"/>
    </source>
</evidence>
<feature type="domain" description="TonB-dependent receptor plug" evidence="14">
    <location>
        <begin position="51"/>
        <end position="162"/>
    </location>
</feature>
<keyword evidence="3 10" id="KW-0813">Transport</keyword>
<dbReference type="PANTHER" id="PTHR30069">
    <property type="entry name" value="TONB-DEPENDENT OUTER MEMBRANE RECEPTOR"/>
    <property type="match status" value="1"/>
</dbReference>
<dbReference type="Pfam" id="PF07715">
    <property type="entry name" value="Plug"/>
    <property type="match status" value="1"/>
</dbReference>
<evidence type="ECO:0000256" key="4">
    <source>
        <dbReference type="ARBA" id="ARBA00022452"/>
    </source>
</evidence>
<comment type="similarity">
    <text evidence="2 10 11">Belongs to the TonB-dependent receptor family.</text>
</comment>
<evidence type="ECO:0000313" key="15">
    <source>
        <dbReference type="EMBL" id="SFD94855.1"/>
    </source>
</evidence>
<dbReference type="InterPro" id="IPR037066">
    <property type="entry name" value="Plug_dom_sf"/>
</dbReference>
<evidence type="ECO:0000256" key="7">
    <source>
        <dbReference type="ARBA" id="ARBA00023136"/>
    </source>
</evidence>
<evidence type="ECO:0000259" key="13">
    <source>
        <dbReference type="Pfam" id="PF00593"/>
    </source>
</evidence>
<dbReference type="OrthoDB" id="98353at2"/>
<dbReference type="STRING" id="1164594.SAMN05216204_14811"/>
<dbReference type="GO" id="GO:0009279">
    <property type="term" value="C:cell outer membrane"/>
    <property type="evidence" value="ECO:0007669"/>
    <property type="project" value="UniProtKB-SubCell"/>
</dbReference>
<organism evidence="15 16">
    <name type="scientific">Massilia yuzhufengensis</name>
    <dbReference type="NCBI Taxonomy" id="1164594"/>
    <lineage>
        <taxon>Bacteria</taxon>
        <taxon>Pseudomonadati</taxon>
        <taxon>Pseudomonadota</taxon>
        <taxon>Betaproteobacteria</taxon>
        <taxon>Burkholderiales</taxon>
        <taxon>Oxalobacteraceae</taxon>
        <taxon>Telluria group</taxon>
        <taxon>Massilia</taxon>
    </lineage>
</organism>
<feature type="chain" id="PRO_5011629621" evidence="12">
    <location>
        <begin position="24"/>
        <end position="763"/>
    </location>
</feature>